<keyword evidence="11" id="KW-0594">Phospholipid biosynthesis</keyword>
<evidence type="ECO:0000256" key="5">
    <source>
        <dbReference type="ARBA" id="ARBA00022723"/>
    </source>
</evidence>
<dbReference type="EMBL" id="FNFY01000002">
    <property type="protein sequence ID" value="SDK36028.1"/>
    <property type="molecule type" value="Genomic_DNA"/>
</dbReference>
<keyword evidence="6" id="KW-0547">Nucleotide-binding</keyword>
<dbReference type="InterPro" id="IPR045540">
    <property type="entry name" value="YegS/DAGK_C"/>
</dbReference>
<evidence type="ECO:0000313" key="15">
    <source>
        <dbReference type="EMBL" id="SDK36028.1"/>
    </source>
</evidence>
<dbReference type="SUPFAM" id="SSF111331">
    <property type="entry name" value="NAD kinase/diacylglycerol kinase-like"/>
    <property type="match status" value="1"/>
</dbReference>
<dbReference type="PROSITE" id="PS50146">
    <property type="entry name" value="DAGK"/>
    <property type="match status" value="1"/>
</dbReference>
<dbReference type="STRING" id="576118.SAMN05216216_102166"/>
<keyword evidence="13" id="KW-0472">Membrane</keyword>
<dbReference type="GO" id="GO:0005886">
    <property type="term" value="C:plasma membrane"/>
    <property type="evidence" value="ECO:0007669"/>
    <property type="project" value="TreeGrafter"/>
</dbReference>
<gene>
    <name evidence="15" type="ORF">SAMN05216216_102166</name>
</gene>
<keyword evidence="12" id="KW-1208">Phospholipid metabolism</keyword>
<feature type="domain" description="DAGKc" evidence="14">
    <location>
        <begin position="1"/>
        <end position="129"/>
    </location>
</feature>
<feature type="transmembrane region" description="Helical" evidence="13">
    <location>
        <begin position="129"/>
        <end position="148"/>
    </location>
</feature>
<evidence type="ECO:0000256" key="3">
    <source>
        <dbReference type="ARBA" id="ARBA00022516"/>
    </source>
</evidence>
<protein>
    <submittedName>
        <fullName evidence="15">Diacylglycerol kinase (ATP)</fullName>
    </submittedName>
</protein>
<evidence type="ECO:0000256" key="8">
    <source>
        <dbReference type="ARBA" id="ARBA00022840"/>
    </source>
</evidence>
<dbReference type="Proteomes" id="UP000199008">
    <property type="component" value="Unassembled WGS sequence"/>
</dbReference>
<evidence type="ECO:0000313" key="16">
    <source>
        <dbReference type="Proteomes" id="UP000199008"/>
    </source>
</evidence>
<dbReference type="GO" id="GO:0004143">
    <property type="term" value="F:ATP-dependent diacylglycerol kinase activity"/>
    <property type="evidence" value="ECO:0007669"/>
    <property type="project" value="TreeGrafter"/>
</dbReference>
<dbReference type="PANTHER" id="PTHR12358">
    <property type="entry name" value="SPHINGOSINE KINASE"/>
    <property type="match status" value="1"/>
</dbReference>
<dbReference type="GO" id="GO:0005524">
    <property type="term" value="F:ATP binding"/>
    <property type="evidence" value="ECO:0007669"/>
    <property type="project" value="UniProtKB-KW"/>
</dbReference>
<comment type="cofactor">
    <cofactor evidence="1">
        <name>Mg(2+)</name>
        <dbReference type="ChEBI" id="CHEBI:18420"/>
    </cofactor>
</comment>
<keyword evidence="7 15" id="KW-0418">Kinase</keyword>
<keyword evidence="8" id="KW-0067">ATP-binding</keyword>
<keyword evidence="9" id="KW-0460">Magnesium</keyword>
<keyword evidence="3" id="KW-0444">Lipid biosynthesis</keyword>
<dbReference type="SMART" id="SM00046">
    <property type="entry name" value="DAGKc"/>
    <property type="match status" value="1"/>
</dbReference>
<proteinExistence type="inferred from homology"/>
<keyword evidence="16" id="KW-1185">Reference proteome</keyword>
<dbReference type="Pfam" id="PF00781">
    <property type="entry name" value="DAGK_cat"/>
    <property type="match status" value="1"/>
</dbReference>
<dbReference type="NCBIfam" id="TIGR00147">
    <property type="entry name" value="YegS/Rv2252/BmrU family lipid kinase"/>
    <property type="match status" value="1"/>
</dbReference>
<dbReference type="Pfam" id="PF19279">
    <property type="entry name" value="YegS_C"/>
    <property type="match status" value="1"/>
</dbReference>
<dbReference type="InterPro" id="IPR005218">
    <property type="entry name" value="Diacylglycerol/lipid_kinase"/>
</dbReference>
<name>A0A1G9B959_9BACL</name>
<keyword evidence="5" id="KW-0479">Metal-binding</keyword>
<evidence type="ECO:0000259" key="14">
    <source>
        <dbReference type="PROSITE" id="PS50146"/>
    </source>
</evidence>
<evidence type="ECO:0000256" key="4">
    <source>
        <dbReference type="ARBA" id="ARBA00022679"/>
    </source>
</evidence>
<dbReference type="Gene3D" id="2.60.200.40">
    <property type="match status" value="1"/>
</dbReference>
<keyword evidence="13" id="KW-0812">Transmembrane</keyword>
<dbReference type="RefSeq" id="WP_092984266.1">
    <property type="nucleotide sequence ID" value="NZ_FNFY01000002.1"/>
</dbReference>
<evidence type="ECO:0000256" key="9">
    <source>
        <dbReference type="ARBA" id="ARBA00022842"/>
    </source>
</evidence>
<dbReference type="OrthoDB" id="142078at2"/>
<keyword evidence="4" id="KW-0808">Transferase</keyword>
<accession>A0A1G9B959</accession>
<dbReference type="GO" id="GO:0008654">
    <property type="term" value="P:phospholipid biosynthetic process"/>
    <property type="evidence" value="ECO:0007669"/>
    <property type="project" value="UniProtKB-KW"/>
</dbReference>
<keyword evidence="13" id="KW-1133">Transmembrane helix</keyword>
<keyword evidence="10" id="KW-0443">Lipid metabolism</keyword>
<dbReference type="PANTHER" id="PTHR12358:SF106">
    <property type="entry name" value="LIPID KINASE YEGS"/>
    <property type="match status" value="1"/>
</dbReference>
<evidence type="ECO:0000256" key="1">
    <source>
        <dbReference type="ARBA" id="ARBA00001946"/>
    </source>
</evidence>
<evidence type="ECO:0000256" key="13">
    <source>
        <dbReference type="SAM" id="Phobius"/>
    </source>
</evidence>
<evidence type="ECO:0000256" key="2">
    <source>
        <dbReference type="ARBA" id="ARBA00005983"/>
    </source>
</evidence>
<reference evidence="16" key="1">
    <citation type="submission" date="2016-10" db="EMBL/GenBank/DDBJ databases">
        <authorList>
            <person name="Varghese N."/>
            <person name="Submissions S."/>
        </authorList>
    </citation>
    <scope>NUCLEOTIDE SEQUENCE [LARGE SCALE GENOMIC DNA]</scope>
    <source>
        <strain evidence="16">CGMCC 1.8895</strain>
    </source>
</reference>
<evidence type="ECO:0000256" key="12">
    <source>
        <dbReference type="ARBA" id="ARBA00023264"/>
    </source>
</evidence>
<comment type="similarity">
    <text evidence="2">Belongs to the diacylglycerol/lipid kinase family.</text>
</comment>
<evidence type="ECO:0000256" key="10">
    <source>
        <dbReference type="ARBA" id="ARBA00023098"/>
    </source>
</evidence>
<evidence type="ECO:0000256" key="6">
    <source>
        <dbReference type="ARBA" id="ARBA00022741"/>
    </source>
</evidence>
<dbReference type="InterPro" id="IPR016064">
    <property type="entry name" value="NAD/diacylglycerol_kinase_sf"/>
</dbReference>
<dbReference type="InterPro" id="IPR050187">
    <property type="entry name" value="Lipid_Phosphate_FormReg"/>
</dbReference>
<dbReference type="InterPro" id="IPR001206">
    <property type="entry name" value="Diacylglycerol_kinase_cat_dom"/>
</dbReference>
<evidence type="ECO:0000256" key="7">
    <source>
        <dbReference type="ARBA" id="ARBA00022777"/>
    </source>
</evidence>
<dbReference type="InterPro" id="IPR017438">
    <property type="entry name" value="ATP-NAD_kinase_N"/>
</dbReference>
<dbReference type="Gene3D" id="3.40.50.10330">
    <property type="entry name" value="Probable inorganic polyphosphate/atp-NAD kinase, domain 1"/>
    <property type="match status" value="1"/>
</dbReference>
<dbReference type="AlphaFoldDB" id="A0A1G9B959"/>
<dbReference type="GO" id="GO:0046872">
    <property type="term" value="F:metal ion binding"/>
    <property type="evidence" value="ECO:0007669"/>
    <property type="project" value="UniProtKB-KW"/>
</dbReference>
<sequence>MKKALAIINKKAGQRRNGSLEEQLIRQLNAQNFEVMIKYTPEDGAEGITRRYACGKDLIIIAGGDGTIGEVIKGMCLEELQIPIGIIPTGTVNDLARVHKIPLDAKKAIGRIDAENTYSSDTIKMNDTYAGYLIALGSFMTAFAKIGSGMKSKIGRFAYLFAGINMLLKLKKYKVNIKTDNEEFETDAHLTIVTTMSSVGSLTRLIENAEIDDGLLHIINIEPVNLVEAVHIMFLAVTGKIADHPKVNYLISENVEISVIGLKDMNIDGDLHDYADASITVMKRRITLLDLGK</sequence>
<evidence type="ECO:0000256" key="11">
    <source>
        <dbReference type="ARBA" id="ARBA00023209"/>
    </source>
</evidence>
<organism evidence="15 16">
    <name type="scientific">Lacicoccus qingdaonensis</name>
    <dbReference type="NCBI Taxonomy" id="576118"/>
    <lineage>
        <taxon>Bacteria</taxon>
        <taxon>Bacillati</taxon>
        <taxon>Bacillota</taxon>
        <taxon>Bacilli</taxon>
        <taxon>Bacillales</taxon>
        <taxon>Salinicoccaceae</taxon>
        <taxon>Lacicoccus</taxon>
    </lineage>
</organism>